<evidence type="ECO:0000256" key="9">
    <source>
        <dbReference type="SAM" id="SignalP"/>
    </source>
</evidence>
<reference evidence="11" key="1">
    <citation type="submission" date="2020-06" db="EMBL/GenBank/DDBJ databases">
        <authorList>
            <consortium name="Plant Systems Biology data submission"/>
        </authorList>
    </citation>
    <scope>NUCLEOTIDE SEQUENCE</scope>
    <source>
        <strain evidence="11">D6</strain>
    </source>
</reference>
<dbReference type="GO" id="GO:0035556">
    <property type="term" value="P:intracellular signal transduction"/>
    <property type="evidence" value="ECO:0007669"/>
    <property type="project" value="InterPro"/>
</dbReference>
<evidence type="ECO:0000256" key="6">
    <source>
        <dbReference type="ARBA" id="ARBA00023239"/>
    </source>
</evidence>
<dbReference type="SMART" id="SM00044">
    <property type="entry name" value="CYCc"/>
    <property type="match status" value="1"/>
</dbReference>
<dbReference type="InterPro" id="IPR050401">
    <property type="entry name" value="Cyclic_nucleotide_synthase"/>
</dbReference>
<feature type="transmembrane region" description="Helical" evidence="8">
    <location>
        <begin position="395"/>
        <end position="417"/>
    </location>
</feature>
<dbReference type="PANTHER" id="PTHR11920">
    <property type="entry name" value="GUANYLYL CYCLASE"/>
    <property type="match status" value="1"/>
</dbReference>
<evidence type="ECO:0000256" key="5">
    <source>
        <dbReference type="ARBA" id="ARBA00023136"/>
    </source>
</evidence>
<feature type="domain" description="Guanylate cyclase" evidence="10">
    <location>
        <begin position="658"/>
        <end position="792"/>
    </location>
</feature>
<evidence type="ECO:0000256" key="1">
    <source>
        <dbReference type="ARBA" id="ARBA00004370"/>
    </source>
</evidence>
<dbReference type="PROSITE" id="PS50125">
    <property type="entry name" value="GUANYLATE_CYCLASE_2"/>
    <property type="match status" value="1"/>
</dbReference>
<feature type="transmembrane region" description="Helical" evidence="8">
    <location>
        <begin position="239"/>
        <end position="261"/>
    </location>
</feature>
<dbReference type="SUPFAM" id="SSF55073">
    <property type="entry name" value="Nucleotide cyclase"/>
    <property type="match status" value="1"/>
</dbReference>
<evidence type="ECO:0000313" key="11">
    <source>
        <dbReference type="EMBL" id="CAB9522179.1"/>
    </source>
</evidence>
<feature type="compositionally biased region" description="Basic and acidic residues" evidence="7">
    <location>
        <begin position="577"/>
        <end position="586"/>
    </location>
</feature>
<keyword evidence="3" id="KW-0547">Nucleotide-binding</keyword>
<feature type="chain" id="PRO_5040413331" evidence="9">
    <location>
        <begin position="33"/>
        <end position="845"/>
    </location>
</feature>
<feature type="region of interest" description="Disordered" evidence="7">
    <location>
        <begin position="551"/>
        <end position="640"/>
    </location>
</feature>
<feature type="compositionally biased region" description="Basic and acidic residues" evidence="7">
    <location>
        <begin position="551"/>
        <end position="568"/>
    </location>
</feature>
<dbReference type="GO" id="GO:0007168">
    <property type="term" value="P:receptor guanylyl cyclase signaling pathway"/>
    <property type="evidence" value="ECO:0007669"/>
    <property type="project" value="TreeGrafter"/>
</dbReference>
<keyword evidence="6" id="KW-0456">Lyase</keyword>
<dbReference type="InterPro" id="IPR001054">
    <property type="entry name" value="A/G_cyclase"/>
</dbReference>
<evidence type="ECO:0000313" key="12">
    <source>
        <dbReference type="Proteomes" id="UP001153069"/>
    </source>
</evidence>
<keyword evidence="9" id="KW-0732">Signal</keyword>
<keyword evidence="11" id="KW-0675">Receptor</keyword>
<feature type="region of interest" description="Disordered" evidence="7">
    <location>
        <begin position="471"/>
        <end position="525"/>
    </location>
</feature>
<feature type="compositionally biased region" description="Polar residues" evidence="7">
    <location>
        <begin position="493"/>
        <end position="503"/>
    </location>
</feature>
<dbReference type="OrthoDB" id="48325at2759"/>
<accession>A0A9N8ENB1</accession>
<dbReference type="GO" id="GO:0000166">
    <property type="term" value="F:nucleotide binding"/>
    <property type="evidence" value="ECO:0007669"/>
    <property type="project" value="UniProtKB-KW"/>
</dbReference>
<dbReference type="GO" id="GO:0001653">
    <property type="term" value="F:peptide receptor activity"/>
    <property type="evidence" value="ECO:0007669"/>
    <property type="project" value="TreeGrafter"/>
</dbReference>
<dbReference type="GO" id="GO:0004383">
    <property type="term" value="F:guanylate cyclase activity"/>
    <property type="evidence" value="ECO:0007669"/>
    <property type="project" value="TreeGrafter"/>
</dbReference>
<evidence type="ECO:0000256" key="4">
    <source>
        <dbReference type="ARBA" id="ARBA00022989"/>
    </source>
</evidence>
<keyword evidence="5 8" id="KW-0472">Membrane</keyword>
<gene>
    <name evidence="11" type="ORF">SEMRO_1275_G258470.1</name>
</gene>
<proteinExistence type="predicted"/>
<dbReference type="GO" id="GO:0005886">
    <property type="term" value="C:plasma membrane"/>
    <property type="evidence" value="ECO:0007669"/>
    <property type="project" value="TreeGrafter"/>
</dbReference>
<protein>
    <submittedName>
        <fullName evidence="11">Receptor-type guanylate cyclase gcy-19</fullName>
    </submittedName>
</protein>
<keyword evidence="4 8" id="KW-1133">Transmembrane helix</keyword>
<feature type="transmembrane region" description="Helical" evidence="8">
    <location>
        <begin position="281"/>
        <end position="302"/>
    </location>
</feature>
<feature type="transmembrane region" description="Helical" evidence="8">
    <location>
        <begin position="326"/>
        <end position="346"/>
    </location>
</feature>
<dbReference type="EMBL" id="CAICTM010001273">
    <property type="protein sequence ID" value="CAB9522179.1"/>
    <property type="molecule type" value="Genomic_DNA"/>
</dbReference>
<organism evidence="11 12">
    <name type="scientific">Seminavis robusta</name>
    <dbReference type="NCBI Taxonomy" id="568900"/>
    <lineage>
        <taxon>Eukaryota</taxon>
        <taxon>Sar</taxon>
        <taxon>Stramenopiles</taxon>
        <taxon>Ochrophyta</taxon>
        <taxon>Bacillariophyta</taxon>
        <taxon>Bacillariophyceae</taxon>
        <taxon>Bacillariophycidae</taxon>
        <taxon>Naviculales</taxon>
        <taxon>Naviculaceae</taxon>
        <taxon>Seminavis</taxon>
    </lineage>
</organism>
<evidence type="ECO:0000256" key="8">
    <source>
        <dbReference type="SAM" id="Phobius"/>
    </source>
</evidence>
<evidence type="ECO:0000256" key="7">
    <source>
        <dbReference type="SAM" id="MobiDB-lite"/>
    </source>
</evidence>
<keyword evidence="12" id="KW-1185">Reference proteome</keyword>
<dbReference type="Proteomes" id="UP001153069">
    <property type="component" value="Unassembled WGS sequence"/>
</dbReference>
<dbReference type="GO" id="GO:0004016">
    <property type="term" value="F:adenylate cyclase activity"/>
    <property type="evidence" value="ECO:0007669"/>
    <property type="project" value="TreeGrafter"/>
</dbReference>
<evidence type="ECO:0000256" key="3">
    <source>
        <dbReference type="ARBA" id="ARBA00022741"/>
    </source>
</evidence>
<sequence>MRYSNISPPRSVCLWVVLLLQTPWLGFKVASAEYTCDESRCRGSRIHPWVDDDTEFTCWVKTPEFSPDANTTEVVKAMEGFEASLMDPASGYCSDGYIGRLVPGVAPQDVDGEMRSWFTCCPPYSGYESISKQVAQTCVDTCGSPDWAGGGNCWADGFQEPLACGDSNYRFPRYTGLQSLIYVQFVCCNSPQTGDEFMDELLLARIIWVTLSCISVLVCSLFVVALGRNKEARSNGYNLYLIFLAIPDALANLVVILRNALSISGAAVGPNIFIFAASFEYFYAIANIYLNACIIYCIHNILRQSSKDRKKQIPPPSVGRVCKETAVVYFFGLLVFGWAFFLYIHGLNTFSLGEIMNVWITTRCLLVGPPILYVIYVCFDVWWNERLPISGRTRVLALYFLRVIIIFLVTWVPYFVIYEIAWNITHNRWMVYFSYYLGSVQGFLSVCVALSKPDVKKVFWNFLFCLPDSDTSPEEEKKRRRRRHRDGREGSVASDSKFTSTGDIESDFDEPPPTPKRIFGLGQSTKGDKMWEEDDVWGGEEDLLEKIMAADVERDNPASKSKGLDRKGTSLSAWSDEMTKDTKEQDISDSDQQLKPDAVPDCEDDWSDEAANDRKASNQEMTQEDKPSVAPSGQEQWSDEGVDMSEFSHLPEHVDDATVFYSVIVGFNALTAELPSFKVANLLQRLDSQLDILADKHKVYKVSVNDNGGWMGATNYVEQQQEDHTLRAARFALDAVQVAKTILIDEDDAQRGHVILQTAMMSGAVQGQVVGRGSNQRHALVGYTVQRATFLAEQKSAPGKILCTESEEIVLEKQAPEISVPIKARIFIPGLGATTAFWVEPPAES</sequence>
<comment type="subcellular location">
    <subcellularLocation>
        <location evidence="1">Membrane</location>
    </subcellularLocation>
</comment>
<feature type="compositionally biased region" description="Acidic residues" evidence="7">
    <location>
        <begin position="600"/>
        <end position="610"/>
    </location>
</feature>
<dbReference type="Pfam" id="PF00211">
    <property type="entry name" value="Guanylate_cyc"/>
    <property type="match status" value="1"/>
</dbReference>
<evidence type="ECO:0000256" key="2">
    <source>
        <dbReference type="ARBA" id="ARBA00022692"/>
    </source>
</evidence>
<feature type="signal peptide" evidence="9">
    <location>
        <begin position="1"/>
        <end position="32"/>
    </location>
</feature>
<feature type="transmembrane region" description="Helical" evidence="8">
    <location>
        <begin position="358"/>
        <end position="383"/>
    </location>
</feature>
<feature type="compositionally biased region" description="Basic and acidic residues" evidence="7">
    <location>
        <begin position="611"/>
        <end position="627"/>
    </location>
</feature>
<dbReference type="PANTHER" id="PTHR11920:SF335">
    <property type="entry name" value="GUANYLATE CYCLASE"/>
    <property type="match status" value="1"/>
</dbReference>
<feature type="transmembrane region" description="Helical" evidence="8">
    <location>
        <begin position="206"/>
        <end position="227"/>
    </location>
</feature>
<dbReference type="InterPro" id="IPR029787">
    <property type="entry name" value="Nucleotide_cyclase"/>
</dbReference>
<evidence type="ECO:0000259" key="10">
    <source>
        <dbReference type="PROSITE" id="PS50125"/>
    </source>
</evidence>
<dbReference type="AlphaFoldDB" id="A0A9N8ENB1"/>
<name>A0A9N8ENB1_9STRA</name>
<comment type="caution">
    <text evidence="11">The sequence shown here is derived from an EMBL/GenBank/DDBJ whole genome shotgun (WGS) entry which is preliminary data.</text>
</comment>
<keyword evidence="2 8" id="KW-0812">Transmembrane</keyword>
<dbReference type="Gene3D" id="3.30.70.1230">
    <property type="entry name" value="Nucleotide cyclase"/>
    <property type="match status" value="1"/>
</dbReference>